<gene>
    <name evidence="9" type="ORF">V1478_010319</name>
</gene>
<proteinExistence type="inferred from homology"/>
<name>A0ABD2AHF4_VESSQ</name>
<dbReference type="EMBL" id="JAUDFV010000147">
    <property type="protein sequence ID" value="KAL2720053.1"/>
    <property type="molecule type" value="Genomic_DNA"/>
</dbReference>
<dbReference type="Proteomes" id="UP001607302">
    <property type="component" value="Unassembled WGS sequence"/>
</dbReference>
<organism evidence="9 10">
    <name type="scientific">Vespula squamosa</name>
    <name type="common">Southern yellow jacket</name>
    <name type="synonym">Wasp</name>
    <dbReference type="NCBI Taxonomy" id="30214"/>
    <lineage>
        <taxon>Eukaryota</taxon>
        <taxon>Metazoa</taxon>
        <taxon>Ecdysozoa</taxon>
        <taxon>Arthropoda</taxon>
        <taxon>Hexapoda</taxon>
        <taxon>Insecta</taxon>
        <taxon>Pterygota</taxon>
        <taxon>Neoptera</taxon>
        <taxon>Endopterygota</taxon>
        <taxon>Hymenoptera</taxon>
        <taxon>Apocrita</taxon>
        <taxon>Aculeata</taxon>
        <taxon>Vespoidea</taxon>
        <taxon>Vespidae</taxon>
        <taxon>Vespinae</taxon>
        <taxon>Vespula</taxon>
    </lineage>
</organism>
<feature type="transmembrane region" description="Helical" evidence="7">
    <location>
        <begin position="425"/>
        <end position="447"/>
    </location>
</feature>
<dbReference type="GO" id="GO:0016020">
    <property type="term" value="C:membrane"/>
    <property type="evidence" value="ECO:0007669"/>
    <property type="project" value="UniProtKB-SubCell"/>
</dbReference>
<protein>
    <submittedName>
        <fullName evidence="9">Sodium/hydrogen exchanger 9B1-like</fullName>
    </submittedName>
</protein>
<dbReference type="Pfam" id="PF00999">
    <property type="entry name" value="Na_H_Exchanger"/>
    <property type="match status" value="1"/>
</dbReference>
<dbReference type="InterPro" id="IPR051843">
    <property type="entry name" value="CPA1_transporter"/>
</dbReference>
<evidence type="ECO:0000313" key="10">
    <source>
        <dbReference type="Proteomes" id="UP001607302"/>
    </source>
</evidence>
<evidence type="ECO:0000313" key="9">
    <source>
        <dbReference type="EMBL" id="KAL2720053.1"/>
    </source>
</evidence>
<evidence type="ECO:0000256" key="5">
    <source>
        <dbReference type="ARBA" id="ARBA00023136"/>
    </source>
</evidence>
<dbReference type="PANTHER" id="PTHR31102:SF1">
    <property type="entry name" value="CATION_H+ EXCHANGER DOMAIN-CONTAINING PROTEIN"/>
    <property type="match status" value="1"/>
</dbReference>
<feature type="transmembrane region" description="Helical" evidence="7">
    <location>
        <begin position="499"/>
        <end position="523"/>
    </location>
</feature>
<feature type="region of interest" description="Disordered" evidence="6">
    <location>
        <begin position="1"/>
        <end position="27"/>
    </location>
</feature>
<feature type="transmembrane region" description="Helical" evidence="7">
    <location>
        <begin position="178"/>
        <end position="203"/>
    </location>
</feature>
<evidence type="ECO:0000256" key="4">
    <source>
        <dbReference type="ARBA" id="ARBA00022989"/>
    </source>
</evidence>
<evidence type="ECO:0000256" key="7">
    <source>
        <dbReference type="SAM" id="Phobius"/>
    </source>
</evidence>
<feature type="transmembrane region" description="Helical" evidence="7">
    <location>
        <begin position="395"/>
        <end position="413"/>
    </location>
</feature>
<comment type="subcellular location">
    <subcellularLocation>
        <location evidence="1">Membrane</location>
        <topology evidence="1">Multi-pass membrane protein</topology>
    </subcellularLocation>
</comment>
<evidence type="ECO:0000259" key="8">
    <source>
        <dbReference type="Pfam" id="PF00999"/>
    </source>
</evidence>
<feature type="transmembrane region" description="Helical" evidence="7">
    <location>
        <begin position="365"/>
        <end position="383"/>
    </location>
</feature>
<feature type="transmembrane region" description="Helical" evidence="7">
    <location>
        <begin position="209"/>
        <end position="232"/>
    </location>
</feature>
<dbReference type="InterPro" id="IPR006153">
    <property type="entry name" value="Cation/H_exchanger_TM"/>
</dbReference>
<reference evidence="9 10" key="1">
    <citation type="journal article" date="2024" name="Ann. Entomol. Soc. Am.">
        <title>Genomic analyses of the southern and eastern yellowjacket wasps (Hymenoptera: Vespidae) reveal evolutionary signatures of social life.</title>
        <authorList>
            <person name="Catto M.A."/>
            <person name="Caine P.B."/>
            <person name="Orr S.E."/>
            <person name="Hunt B.G."/>
            <person name="Goodisman M.A.D."/>
        </authorList>
    </citation>
    <scope>NUCLEOTIDE SEQUENCE [LARGE SCALE GENOMIC DNA]</scope>
    <source>
        <strain evidence="9">233</strain>
        <tissue evidence="9">Head and thorax</tissue>
    </source>
</reference>
<evidence type="ECO:0000256" key="1">
    <source>
        <dbReference type="ARBA" id="ARBA00004141"/>
    </source>
</evidence>
<comment type="similarity">
    <text evidence="2">Belongs to the monovalent cation:proton antiporter 1 (CPA1) transporter (TC 2.A.36) family.</text>
</comment>
<keyword evidence="4 7" id="KW-1133">Transmembrane helix</keyword>
<feature type="transmembrane region" description="Helical" evidence="7">
    <location>
        <begin position="312"/>
        <end position="330"/>
    </location>
</feature>
<feature type="compositionally biased region" description="Acidic residues" evidence="6">
    <location>
        <begin position="17"/>
        <end position="27"/>
    </location>
</feature>
<sequence length="561" mass="63535">MNVKEMYNKNERSVSNEENEEDEEEDDNTCCSRATFCNPILREIIVTDSISTCFGIEITWANLFWLTSVTAMILMTWMTLFFFLGETMLPRGSYFGLFVIVVFSYFLGWTLAYVPYANLPPVFGMLLAGIIVRNTDFYNIRQELGIRTLAKIRTFCLTFIMLRAGLQLTTTPIRRHPVFVVILAILPCTMEMFTLAICAKYILNYPWNWAFMTGTIIACMSPVVTVNCMLALAEHGYGEDKGLASLLSAASSIDNVHILSLFSIFYATVFGGKRIVYNIIPIIQGKHTKVISITEDHPIKWWSYIPSGLRDLILGGLVGLLLGTFLAFFPHRNHEYATCYRLSSLVLAGLMCTSSTSKLPITGGPYIAIIIMSFIAITGWRILTVSYDTTPLRRATYFLWHFMQPVLVGVIGADIDFKNWSLSRFGLYCTCILIGLMTRCIVAILSTIKTQFSWKERTFIALAWIPKGSLQAALAPMTYERTTEENPKQIELALDVIRMSIVAIVFLAPLGAIIMMISGRILLNKISMEEHEKERRLSYFRIQSLQPIRTRRKKTSISAEP</sequence>
<feature type="transmembrane region" description="Helical" evidence="7">
    <location>
        <begin position="95"/>
        <end position="116"/>
    </location>
</feature>
<feature type="compositionally biased region" description="Basic and acidic residues" evidence="6">
    <location>
        <begin position="1"/>
        <end position="15"/>
    </location>
</feature>
<evidence type="ECO:0000256" key="2">
    <source>
        <dbReference type="ARBA" id="ARBA00007367"/>
    </source>
</evidence>
<keyword evidence="5 7" id="KW-0472">Membrane</keyword>
<accession>A0ABD2AHF4</accession>
<evidence type="ECO:0000256" key="6">
    <source>
        <dbReference type="SAM" id="MobiDB-lite"/>
    </source>
</evidence>
<dbReference type="PANTHER" id="PTHR31102">
    <property type="match status" value="1"/>
</dbReference>
<keyword evidence="10" id="KW-1185">Reference proteome</keyword>
<dbReference type="AlphaFoldDB" id="A0ABD2AHF4"/>
<feature type="transmembrane region" description="Helical" evidence="7">
    <location>
        <begin position="63"/>
        <end position="83"/>
    </location>
</feature>
<feature type="domain" description="Cation/H+ exchanger transmembrane" evidence="8">
    <location>
        <begin position="104"/>
        <end position="502"/>
    </location>
</feature>
<evidence type="ECO:0000256" key="3">
    <source>
        <dbReference type="ARBA" id="ARBA00022692"/>
    </source>
</evidence>
<comment type="caution">
    <text evidence="9">The sequence shown here is derived from an EMBL/GenBank/DDBJ whole genome shotgun (WGS) entry which is preliminary data.</text>
</comment>
<keyword evidence="3 7" id="KW-0812">Transmembrane</keyword>